<gene>
    <name evidence="1" type="ORF">C2E16_03620</name>
</gene>
<organism evidence="1 2">
    <name type="scientific">Mixta calida</name>
    <dbReference type="NCBI Taxonomy" id="665913"/>
    <lineage>
        <taxon>Bacteria</taxon>
        <taxon>Pseudomonadati</taxon>
        <taxon>Pseudomonadota</taxon>
        <taxon>Gammaproteobacteria</taxon>
        <taxon>Enterobacterales</taxon>
        <taxon>Erwiniaceae</taxon>
        <taxon>Mixta</taxon>
    </lineage>
</organism>
<dbReference type="GeneID" id="84632818"/>
<dbReference type="RefSeq" id="WP_084970662.1">
    <property type="nucleotide sequence ID" value="NZ_CAXONQ010000041.1"/>
</dbReference>
<dbReference type="EMBL" id="CP026378">
    <property type="protein sequence ID" value="AUY24089.1"/>
    <property type="molecule type" value="Genomic_DNA"/>
</dbReference>
<evidence type="ECO:0000313" key="1">
    <source>
        <dbReference type="EMBL" id="AUY24089.1"/>
    </source>
</evidence>
<name>A0ABN5H6E5_9GAMM</name>
<evidence type="ECO:0000313" key="2">
    <source>
        <dbReference type="Proteomes" id="UP000237673"/>
    </source>
</evidence>
<protein>
    <recommendedName>
        <fullName evidence="3">LysM domain-containing protein</fullName>
    </recommendedName>
</protein>
<reference evidence="1 2" key="1">
    <citation type="submission" date="2018-01" db="EMBL/GenBank/DDBJ databases">
        <title>Complete and assembled Genome of Pantoea calida DSM22759T.</title>
        <authorList>
            <person name="Stevens M.J.A."/>
            <person name="Zurfluh K."/>
            <person name="Stephan R."/>
        </authorList>
    </citation>
    <scope>NUCLEOTIDE SEQUENCE [LARGE SCALE GENOMIC DNA]</scope>
    <source>
        <strain evidence="1 2">DSM 22759</strain>
    </source>
</reference>
<dbReference type="Proteomes" id="UP000237673">
    <property type="component" value="Chromosome"/>
</dbReference>
<keyword evidence="2" id="KW-1185">Reference proteome</keyword>
<evidence type="ECO:0008006" key="3">
    <source>
        <dbReference type="Google" id="ProtNLM"/>
    </source>
</evidence>
<accession>A0ABN5H6E5</accession>
<sequence>MTTKSGPQVQPGYCIVQQPGTLASQAQMIFQDRNRDAINFFMQINNDTPWVKPGQILIVADPNNSNQAYQLYELKKAKEKVSHALATTDVPVSTFLNANYGTIAALTNIMDKTVGAVSDAGEKYFSRITDILKNIERTYQNQYRTQGSLISQQFFSERARLFSELDSHLNSLVRRGLKFRPYEDLKRALNLSSRSIVHDWQSAGIGAIRGYSSYIDRAASAAKYMKTGGWIAIGFAGLNTTNDVHQACTTGRENQCRKVAVKEYSKFASSTAASIYGGSLGAAGTAGICIALGVPTGGLGTLACGIVGGVAVGTIAGTAAKKGTDYLMDLIL</sequence>
<proteinExistence type="predicted"/>